<evidence type="ECO:0000313" key="1">
    <source>
        <dbReference type="EMBL" id="PHN07472.1"/>
    </source>
</evidence>
<reference evidence="1 2" key="1">
    <citation type="submission" date="2017-10" db="EMBL/GenBank/DDBJ databases">
        <title>The draft genome sequence of Lewinella nigricans NBRC 102662.</title>
        <authorList>
            <person name="Wang K."/>
        </authorList>
    </citation>
    <scope>NUCLEOTIDE SEQUENCE [LARGE SCALE GENOMIC DNA]</scope>
    <source>
        <strain evidence="1 2">NBRC 102662</strain>
    </source>
</reference>
<dbReference type="AlphaFoldDB" id="A0A2D0NG40"/>
<keyword evidence="2" id="KW-1185">Reference proteome</keyword>
<dbReference type="Proteomes" id="UP000223913">
    <property type="component" value="Unassembled WGS sequence"/>
</dbReference>
<sequence>MPVREVKLNKNGGLPKSQIDLFGGEYSFTEKLRKFGTGSPKLIYESGISEFDQLDRGSASELGFVNLELLKNGLLFWFNQNQRIKCVGIKLTEIQAINLVAFRIELKYRRQYGKTIKRIVYRGELEILDTTRDKIIMNVIVQNFKGILKFFQKEPFDNKFSYSLSLDPPEKDYDYLIDWLGNLL</sequence>
<comment type="caution">
    <text evidence="1">The sequence shown here is derived from an EMBL/GenBank/DDBJ whole genome shotgun (WGS) entry which is preliminary data.</text>
</comment>
<accession>A0A2D0NG40</accession>
<organism evidence="1 2">
    <name type="scientific">Flavilitoribacter nigricans (strain ATCC 23147 / DSM 23189 / NBRC 102662 / NCIMB 1420 / SS-2)</name>
    <name type="common">Lewinella nigricans</name>
    <dbReference type="NCBI Taxonomy" id="1122177"/>
    <lineage>
        <taxon>Bacteria</taxon>
        <taxon>Pseudomonadati</taxon>
        <taxon>Bacteroidota</taxon>
        <taxon>Saprospiria</taxon>
        <taxon>Saprospirales</taxon>
        <taxon>Lewinellaceae</taxon>
        <taxon>Flavilitoribacter</taxon>
    </lineage>
</organism>
<name>A0A2D0NG40_FLAN2</name>
<proteinExistence type="predicted"/>
<dbReference type="OrthoDB" id="1436588at2"/>
<gene>
    <name evidence="1" type="ORF">CRP01_05050</name>
</gene>
<evidence type="ECO:0000313" key="2">
    <source>
        <dbReference type="Proteomes" id="UP000223913"/>
    </source>
</evidence>
<dbReference type="EMBL" id="PDUD01000009">
    <property type="protein sequence ID" value="PHN07472.1"/>
    <property type="molecule type" value="Genomic_DNA"/>
</dbReference>
<dbReference type="RefSeq" id="WP_099148921.1">
    <property type="nucleotide sequence ID" value="NZ_PDUD01000009.1"/>
</dbReference>
<protein>
    <submittedName>
        <fullName evidence="1">Uncharacterized protein</fullName>
    </submittedName>
</protein>